<evidence type="ECO:0000259" key="5">
    <source>
        <dbReference type="PROSITE" id="PS51379"/>
    </source>
</evidence>
<dbReference type="InterPro" id="IPR017896">
    <property type="entry name" value="4Fe4S_Fe-S-bd"/>
</dbReference>
<evidence type="ECO:0000256" key="2">
    <source>
        <dbReference type="ARBA" id="ARBA00022630"/>
    </source>
</evidence>
<dbReference type="PANTHER" id="PTHR47470">
    <property type="entry name" value="CHOLESTEROL OXIDASE"/>
    <property type="match status" value="1"/>
</dbReference>
<organism evidence="6 7">
    <name type="scientific">Rubus argutus</name>
    <name type="common">Southern blackberry</name>
    <dbReference type="NCBI Taxonomy" id="59490"/>
    <lineage>
        <taxon>Eukaryota</taxon>
        <taxon>Viridiplantae</taxon>
        <taxon>Streptophyta</taxon>
        <taxon>Embryophyta</taxon>
        <taxon>Tracheophyta</taxon>
        <taxon>Spermatophyta</taxon>
        <taxon>Magnoliopsida</taxon>
        <taxon>eudicotyledons</taxon>
        <taxon>Gunneridae</taxon>
        <taxon>Pentapetalae</taxon>
        <taxon>rosids</taxon>
        <taxon>fabids</taxon>
        <taxon>Rosales</taxon>
        <taxon>Rosaceae</taxon>
        <taxon>Rosoideae</taxon>
        <taxon>Rosoideae incertae sedis</taxon>
        <taxon>Rubus</taxon>
    </lineage>
</organism>
<protein>
    <recommendedName>
        <fullName evidence="5">4Fe-4S ferredoxin-type domain-containing protein</fullName>
    </recommendedName>
</protein>
<dbReference type="PROSITE" id="PS00198">
    <property type="entry name" value="4FE4S_FER_1"/>
    <property type="match status" value="1"/>
</dbReference>
<dbReference type="InterPro" id="IPR052542">
    <property type="entry name" value="Cholesterol_Oxidase"/>
</dbReference>
<sequence>MLKIQSVPLKFPSAKILEEVAYGKIGETFDTSVKLSMNFDIEEPITKGMKAPPMGSCLACGNCLSGCPYNAKSSTDKNYILSAIQGGCNVKIECQVKYVVRNMYENFPCEGKIGRKTRRWRVYFDEIDYISSDFVILSAGVFGTTEILFHSQMRGLKLSEALGSGFSCNGNTVAYLAGSPAPLSAYGLHRKQVYKIPFEERPGPSISSSYTSSLGFTIQSAVLPTLIHTCCLKGSQRMGGLLDTGSFMGL</sequence>
<dbReference type="Gene3D" id="3.30.410.10">
    <property type="entry name" value="Cholesterol Oxidase, domain 2"/>
    <property type="match status" value="1"/>
</dbReference>
<dbReference type="InterPro" id="IPR017900">
    <property type="entry name" value="4Fe4S_Fe_S_CS"/>
</dbReference>
<comment type="caution">
    <text evidence="6">The sequence shown here is derived from an EMBL/GenBank/DDBJ whole genome shotgun (WGS) entry which is preliminary data.</text>
</comment>
<dbReference type="EMBL" id="JBEDUW010000006">
    <property type="protein sequence ID" value="KAK9921334.1"/>
    <property type="molecule type" value="Genomic_DNA"/>
</dbReference>
<proteinExistence type="predicted"/>
<accession>A0AAW1WBH6</accession>
<keyword evidence="3" id="KW-0274">FAD</keyword>
<dbReference type="InterPro" id="IPR036188">
    <property type="entry name" value="FAD/NAD-bd_sf"/>
</dbReference>
<dbReference type="AlphaFoldDB" id="A0AAW1WBH6"/>
<reference evidence="6 7" key="1">
    <citation type="journal article" date="2023" name="G3 (Bethesda)">
        <title>A chromosome-length genome assembly and annotation of blackberry (Rubus argutus, cv. 'Hillquist').</title>
        <authorList>
            <person name="Bruna T."/>
            <person name="Aryal R."/>
            <person name="Dudchenko O."/>
            <person name="Sargent D.J."/>
            <person name="Mead D."/>
            <person name="Buti M."/>
            <person name="Cavallini A."/>
            <person name="Hytonen T."/>
            <person name="Andres J."/>
            <person name="Pham M."/>
            <person name="Weisz D."/>
            <person name="Mascagni F."/>
            <person name="Usai G."/>
            <person name="Natali L."/>
            <person name="Bassil N."/>
            <person name="Fernandez G.E."/>
            <person name="Lomsadze A."/>
            <person name="Armour M."/>
            <person name="Olukolu B."/>
            <person name="Poorten T."/>
            <person name="Britton C."/>
            <person name="Davik J."/>
            <person name="Ashrafi H."/>
            <person name="Aiden E.L."/>
            <person name="Borodovsky M."/>
            <person name="Worthington M."/>
        </authorList>
    </citation>
    <scope>NUCLEOTIDE SEQUENCE [LARGE SCALE GENOMIC DNA]</scope>
    <source>
        <strain evidence="6">PI 553951</strain>
    </source>
</reference>
<keyword evidence="2" id="KW-0285">Flavoprotein</keyword>
<evidence type="ECO:0000256" key="4">
    <source>
        <dbReference type="ARBA" id="ARBA00023002"/>
    </source>
</evidence>
<keyword evidence="7" id="KW-1185">Reference proteome</keyword>
<dbReference type="Proteomes" id="UP001457282">
    <property type="component" value="Unassembled WGS sequence"/>
</dbReference>
<dbReference type="PROSITE" id="PS51379">
    <property type="entry name" value="4FE4S_FER_2"/>
    <property type="match status" value="1"/>
</dbReference>
<evidence type="ECO:0000256" key="1">
    <source>
        <dbReference type="ARBA" id="ARBA00001974"/>
    </source>
</evidence>
<dbReference type="PANTHER" id="PTHR47470:SF1">
    <property type="entry name" value="FAD-DEPENDENT OXIDOREDUCTASE 2 FAD BINDING DOMAIN-CONTAINING PROTEIN"/>
    <property type="match status" value="1"/>
</dbReference>
<comment type="cofactor">
    <cofactor evidence="1">
        <name>FAD</name>
        <dbReference type="ChEBI" id="CHEBI:57692"/>
    </cofactor>
</comment>
<evidence type="ECO:0000313" key="7">
    <source>
        <dbReference type="Proteomes" id="UP001457282"/>
    </source>
</evidence>
<gene>
    <name evidence="6" type="ORF">M0R45_029847</name>
</gene>
<dbReference type="SUPFAM" id="SSF51905">
    <property type="entry name" value="FAD/NAD(P)-binding domain"/>
    <property type="match status" value="1"/>
</dbReference>
<name>A0AAW1WBH6_RUBAR</name>
<evidence type="ECO:0000313" key="6">
    <source>
        <dbReference type="EMBL" id="KAK9921334.1"/>
    </source>
</evidence>
<feature type="domain" description="4Fe-4S ferredoxin-type" evidence="5">
    <location>
        <begin position="47"/>
        <end position="77"/>
    </location>
</feature>
<evidence type="ECO:0000256" key="3">
    <source>
        <dbReference type="ARBA" id="ARBA00022827"/>
    </source>
</evidence>
<dbReference type="Gene3D" id="3.50.50.60">
    <property type="entry name" value="FAD/NAD(P)-binding domain"/>
    <property type="match status" value="1"/>
</dbReference>
<keyword evidence="4" id="KW-0560">Oxidoreductase</keyword>
<dbReference type="GO" id="GO:0016491">
    <property type="term" value="F:oxidoreductase activity"/>
    <property type="evidence" value="ECO:0007669"/>
    <property type="project" value="UniProtKB-KW"/>
</dbReference>